<name>A0A7G9L2H4_9SPHN</name>
<dbReference type="EMBL" id="CP060697">
    <property type="protein sequence ID" value="QNM82823.1"/>
    <property type="molecule type" value="Genomic_DNA"/>
</dbReference>
<feature type="region of interest" description="Disordered" evidence="1">
    <location>
        <begin position="1"/>
        <end position="24"/>
    </location>
</feature>
<dbReference type="AlphaFoldDB" id="A0A7G9L2H4"/>
<dbReference type="Proteomes" id="UP000515861">
    <property type="component" value="Chromosome"/>
</dbReference>
<dbReference type="SUPFAM" id="SSF141371">
    <property type="entry name" value="PilZ domain-like"/>
    <property type="match status" value="1"/>
</dbReference>
<evidence type="ECO:0000313" key="4">
    <source>
        <dbReference type="Proteomes" id="UP000515861"/>
    </source>
</evidence>
<dbReference type="GO" id="GO:0035438">
    <property type="term" value="F:cyclic-di-GMP binding"/>
    <property type="evidence" value="ECO:0007669"/>
    <property type="project" value="InterPro"/>
</dbReference>
<sequence>MDAIRTDRRERPRENDPDRRGRRSEPRVCLVLPASAEAISGYRSIRLLDVSVTGARLEGRDLPAAGRDIVLRCGPMDAFGTIAWTANNRCGMQFDEPLSRGDLMALRQLADAEADCGMTTEERQAAADWLNGLAR</sequence>
<dbReference type="Pfam" id="PF07238">
    <property type="entry name" value="PilZ"/>
    <property type="match status" value="1"/>
</dbReference>
<accession>A0A7G9L2H4</accession>
<feature type="domain" description="PilZ" evidence="2">
    <location>
        <begin position="22"/>
        <end position="109"/>
    </location>
</feature>
<evidence type="ECO:0000256" key="1">
    <source>
        <dbReference type="SAM" id="MobiDB-lite"/>
    </source>
</evidence>
<evidence type="ECO:0000259" key="2">
    <source>
        <dbReference type="Pfam" id="PF07238"/>
    </source>
</evidence>
<evidence type="ECO:0000313" key="3">
    <source>
        <dbReference type="EMBL" id="QNM82823.1"/>
    </source>
</evidence>
<dbReference type="InterPro" id="IPR009875">
    <property type="entry name" value="PilZ_domain"/>
</dbReference>
<proteinExistence type="predicted"/>
<organism evidence="3 4">
    <name type="scientific">Sphingomonas sabuli</name>
    <dbReference type="NCBI Taxonomy" id="2764186"/>
    <lineage>
        <taxon>Bacteria</taxon>
        <taxon>Pseudomonadati</taxon>
        <taxon>Pseudomonadota</taxon>
        <taxon>Alphaproteobacteria</taxon>
        <taxon>Sphingomonadales</taxon>
        <taxon>Sphingomonadaceae</taxon>
        <taxon>Sphingomonas</taxon>
    </lineage>
</organism>
<protein>
    <submittedName>
        <fullName evidence="3">PilZ domain-containing protein</fullName>
    </submittedName>
</protein>
<dbReference type="RefSeq" id="WP_187479778.1">
    <property type="nucleotide sequence ID" value="NZ_CP060697.1"/>
</dbReference>
<keyword evidence="4" id="KW-1185">Reference proteome</keyword>
<dbReference type="KEGG" id="ssau:H8M03_00135"/>
<gene>
    <name evidence="3" type="ORF">H8M03_00135</name>
</gene>
<reference evidence="3 4" key="1">
    <citation type="submission" date="2020-08" db="EMBL/GenBank/DDBJ databases">
        <title>Sphingomonas sp. sand1-3 16S ribosomal RNA gene Genome sequencing and assembly.</title>
        <authorList>
            <person name="Kang M."/>
        </authorList>
    </citation>
    <scope>NUCLEOTIDE SEQUENCE [LARGE SCALE GENOMIC DNA]</scope>
    <source>
        <strain evidence="4">sand1-3</strain>
    </source>
</reference>